<feature type="transmembrane region" description="Helical" evidence="6">
    <location>
        <begin position="359"/>
        <end position="378"/>
    </location>
</feature>
<keyword evidence="8" id="KW-1185">Reference proteome</keyword>
<dbReference type="NCBIfam" id="TIGR00800">
    <property type="entry name" value="ncs1"/>
    <property type="match status" value="1"/>
</dbReference>
<gene>
    <name evidence="7" type="ORF">FAZ95_12850</name>
</gene>
<dbReference type="GO" id="GO:0005886">
    <property type="term" value="C:plasma membrane"/>
    <property type="evidence" value="ECO:0007669"/>
    <property type="project" value="TreeGrafter"/>
</dbReference>
<dbReference type="EMBL" id="CP040077">
    <property type="protein sequence ID" value="QCP49992.1"/>
    <property type="molecule type" value="Genomic_DNA"/>
</dbReference>
<evidence type="ECO:0000256" key="5">
    <source>
        <dbReference type="ARBA" id="ARBA00023136"/>
    </source>
</evidence>
<dbReference type="Proteomes" id="UP000298656">
    <property type="component" value="Chromosome 1"/>
</dbReference>
<dbReference type="RefSeq" id="WP_137332815.1">
    <property type="nucleotide sequence ID" value="NZ_CP040077.1"/>
</dbReference>
<feature type="transmembrane region" description="Helical" evidence="6">
    <location>
        <begin position="279"/>
        <end position="306"/>
    </location>
</feature>
<reference evidence="7 8" key="1">
    <citation type="submission" date="2019-05" db="EMBL/GenBank/DDBJ databases">
        <title>Burkholderia sp. DHOD12, isolated from subtropical forest soil.</title>
        <authorList>
            <person name="Gao Z.-H."/>
            <person name="Qiu L.-H."/>
        </authorList>
    </citation>
    <scope>NUCLEOTIDE SEQUENCE [LARGE SCALE GENOMIC DNA]</scope>
    <source>
        <strain evidence="7 8">DHOD12</strain>
    </source>
</reference>
<keyword evidence="5 6" id="KW-0472">Membrane</keyword>
<dbReference type="PANTHER" id="PTHR30618:SF0">
    <property type="entry name" value="PURINE-URACIL PERMEASE NCS1"/>
    <property type="match status" value="1"/>
</dbReference>
<dbReference type="CDD" id="cd11485">
    <property type="entry name" value="SLC-NCS1sbd_YbbW-like"/>
    <property type="match status" value="1"/>
</dbReference>
<evidence type="ECO:0000256" key="3">
    <source>
        <dbReference type="ARBA" id="ARBA00022692"/>
    </source>
</evidence>
<dbReference type="OrthoDB" id="9780088at2"/>
<accession>A0A4P8IM34</accession>
<feature type="transmembrane region" description="Helical" evidence="6">
    <location>
        <begin position="115"/>
        <end position="134"/>
    </location>
</feature>
<feature type="transmembrane region" description="Helical" evidence="6">
    <location>
        <begin position="38"/>
        <end position="57"/>
    </location>
</feature>
<feature type="transmembrane region" description="Helical" evidence="6">
    <location>
        <begin position="193"/>
        <end position="210"/>
    </location>
</feature>
<evidence type="ECO:0000256" key="4">
    <source>
        <dbReference type="ARBA" id="ARBA00022989"/>
    </source>
</evidence>
<dbReference type="KEGG" id="tvl:FAZ95_12850"/>
<evidence type="ECO:0000313" key="7">
    <source>
        <dbReference type="EMBL" id="QCP49992.1"/>
    </source>
</evidence>
<feature type="transmembrane region" description="Helical" evidence="6">
    <location>
        <begin position="470"/>
        <end position="489"/>
    </location>
</feature>
<dbReference type="InterPro" id="IPR012681">
    <property type="entry name" value="NCS1"/>
</dbReference>
<evidence type="ECO:0000256" key="2">
    <source>
        <dbReference type="ARBA" id="ARBA00008974"/>
    </source>
</evidence>
<name>A0A4P8IM34_9BURK</name>
<proteinExistence type="inferred from homology"/>
<dbReference type="PANTHER" id="PTHR30618">
    <property type="entry name" value="NCS1 FAMILY PURINE/PYRIMIDINE TRANSPORTER"/>
    <property type="match status" value="1"/>
</dbReference>
<sequence length="503" mass="53835">MNQSAGTSDTLMQAGVSGSTLYNDDLAPTGQAQRTWKWYHFAALWVGMVMNIASYMLAAGLTEQGMSPWQAVLTVLLGNTIVLVPMLLIGHAGAKHGIPYAVLVRSSFGTQGAKLPALLRAIVACGWYGIQTWLGGSAIYTLLNILTGNALQGAPLAVIGISAGQAACFLFFWGIQIYFIVNGTDSIRWLESWSAPIKVVMCVVLVWWATSKAGGVGSMLATPSQFVEGGKKAGQFWATFWPSLTAMVGFWATLALNIPDFTRFAKTQRDQMVGQAIGLPLPMALLSVISVVVTSATVVIFGKAIWDPIDLTSRMTGIGVGIALIILTLDTMCCNLAANLVGPAYDFSSLWPKGISYKTGGLITATIAIVMMPWKILATTQGYIFTWLVGYSALLGPVAGIMMVDYFFVRGTKLDHAELFDENGEYAYTGGWNIAAVVALLIGVLPNLPGFLNTAFPAAFPNVPDAFKSLYTYAWFVGLVLAALVYGVWMKLGKRASPRVASA</sequence>
<dbReference type="GO" id="GO:0015205">
    <property type="term" value="F:nucleobase transmembrane transporter activity"/>
    <property type="evidence" value="ECO:0007669"/>
    <property type="project" value="TreeGrafter"/>
</dbReference>
<comment type="subcellular location">
    <subcellularLocation>
        <location evidence="1">Membrane</location>
        <topology evidence="1">Multi-pass membrane protein</topology>
    </subcellularLocation>
</comment>
<keyword evidence="4 6" id="KW-1133">Transmembrane helix</keyword>
<feature type="transmembrane region" description="Helical" evidence="6">
    <location>
        <begin position="236"/>
        <end position="258"/>
    </location>
</feature>
<keyword evidence="3 6" id="KW-0812">Transmembrane</keyword>
<dbReference type="InterPro" id="IPR001248">
    <property type="entry name" value="Pur-cyt_permease"/>
</dbReference>
<dbReference type="AlphaFoldDB" id="A0A4P8IM34"/>
<dbReference type="Pfam" id="PF02133">
    <property type="entry name" value="Transp_cyt_pur"/>
    <property type="match status" value="1"/>
</dbReference>
<organism evidence="7 8">
    <name type="scientific">Trinickia violacea</name>
    <dbReference type="NCBI Taxonomy" id="2571746"/>
    <lineage>
        <taxon>Bacteria</taxon>
        <taxon>Pseudomonadati</taxon>
        <taxon>Pseudomonadota</taxon>
        <taxon>Betaproteobacteria</taxon>
        <taxon>Burkholderiales</taxon>
        <taxon>Burkholderiaceae</taxon>
        <taxon>Trinickia</taxon>
    </lineage>
</organism>
<protein>
    <submittedName>
        <fullName evidence="7">Nitrate reductase</fullName>
    </submittedName>
</protein>
<evidence type="ECO:0000256" key="1">
    <source>
        <dbReference type="ARBA" id="ARBA00004141"/>
    </source>
</evidence>
<evidence type="ECO:0000313" key="8">
    <source>
        <dbReference type="Proteomes" id="UP000298656"/>
    </source>
</evidence>
<feature type="transmembrane region" description="Helical" evidence="6">
    <location>
        <begin position="430"/>
        <end position="450"/>
    </location>
</feature>
<dbReference type="Gene3D" id="1.10.4160.10">
    <property type="entry name" value="Hydantoin permease"/>
    <property type="match status" value="1"/>
</dbReference>
<feature type="transmembrane region" description="Helical" evidence="6">
    <location>
        <begin position="69"/>
        <end position="94"/>
    </location>
</feature>
<feature type="transmembrane region" description="Helical" evidence="6">
    <location>
        <begin position="154"/>
        <end position="181"/>
    </location>
</feature>
<feature type="transmembrane region" description="Helical" evidence="6">
    <location>
        <begin position="384"/>
        <end position="409"/>
    </location>
</feature>
<evidence type="ECO:0000256" key="6">
    <source>
        <dbReference type="SAM" id="Phobius"/>
    </source>
</evidence>
<feature type="transmembrane region" description="Helical" evidence="6">
    <location>
        <begin position="318"/>
        <end position="338"/>
    </location>
</feature>
<dbReference type="InterPro" id="IPR045225">
    <property type="entry name" value="Uracil/uridine/allantoin_perm"/>
</dbReference>
<comment type="similarity">
    <text evidence="2">Belongs to the purine-cytosine permease (2.A.39) family.</text>
</comment>